<proteinExistence type="predicted"/>
<dbReference type="KEGG" id="marq:MARGE09_P1172"/>
<dbReference type="SMART" id="SM00267">
    <property type="entry name" value="GGDEF"/>
    <property type="match status" value="1"/>
</dbReference>
<feature type="domain" description="GGDEF" evidence="4">
    <location>
        <begin position="266"/>
        <end position="399"/>
    </location>
</feature>
<sequence length="399" mass="45882">MINIYSDEWDNGNSSITWQEPNNFTAKCQLRDGANYPFCGLAIKFYDQIKIPQASNDQDDNVGIIGVDLSQYDGLHIEFDYSGEAERIRFALRNVEFELNQNKELRKAKQAEAYIEADEFNAPIFIDFSLLNISDWWVTENNIRRENTRPAFNNVMEMILHIPSTSPRGTHTLSPKRIMARGKWLAAKDLYRSIIIFWILFIIAEAIAHSLRMRREKDQVSNSLRLLKYEYDSLKTSAQIDPTTQALNRRGIETFAYTLLNSEALTHYWICLFDIDNFKSITDKYGHQACDQVLTDAVDVIKAHLTGDEELGRWGNEQFLLFSAGGTRQDIFVHCDRLRKAFSIHTFRVGGKPIPQLTLSFGISRIDMHNNFEHSFKKADKALKNAKENGTNQVALASY</sequence>
<dbReference type="InterPro" id="IPR050469">
    <property type="entry name" value="Diguanylate_Cyclase"/>
</dbReference>
<dbReference type="PROSITE" id="PS50887">
    <property type="entry name" value="GGDEF"/>
    <property type="match status" value="1"/>
</dbReference>
<dbReference type="EC" id="2.7.7.65" evidence="1"/>
<evidence type="ECO:0000256" key="2">
    <source>
        <dbReference type="ARBA" id="ARBA00034247"/>
    </source>
</evidence>
<dbReference type="NCBIfam" id="TIGR00254">
    <property type="entry name" value="GGDEF"/>
    <property type="match status" value="1"/>
</dbReference>
<evidence type="ECO:0000256" key="1">
    <source>
        <dbReference type="ARBA" id="ARBA00012528"/>
    </source>
</evidence>
<accession>A0AAN1WG49</accession>
<comment type="catalytic activity">
    <reaction evidence="2">
        <text>2 GTP = 3',3'-c-di-GMP + 2 diphosphate</text>
        <dbReference type="Rhea" id="RHEA:24898"/>
        <dbReference type="ChEBI" id="CHEBI:33019"/>
        <dbReference type="ChEBI" id="CHEBI:37565"/>
        <dbReference type="ChEBI" id="CHEBI:58805"/>
        <dbReference type="EC" id="2.7.7.65"/>
    </reaction>
</comment>
<dbReference type="AlphaFoldDB" id="A0AAN1WG49"/>
<dbReference type="RefSeq" id="WP_236986452.1">
    <property type="nucleotide sequence ID" value="NZ_AP023086.1"/>
</dbReference>
<reference evidence="5 6" key="1">
    <citation type="journal article" date="2022" name="IScience">
        <title>An ultrasensitive nanofiber-based assay for enzymatic hydrolysis and deep-sea microbial degradation of cellulose.</title>
        <authorList>
            <person name="Tsudome M."/>
            <person name="Tachioka M."/>
            <person name="Miyazaki M."/>
            <person name="Uchimura K."/>
            <person name="Tsuda M."/>
            <person name="Takaki Y."/>
            <person name="Deguchi S."/>
        </authorList>
    </citation>
    <scope>NUCLEOTIDE SEQUENCE [LARGE SCALE GENOMIC DNA]</scope>
    <source>
        <strain evidence="5 6">GE09</strain>
    </source>
</reference>
<keyword evidence="3" id="KW-0812">Transmembrane</keyword>
<gene>
    <name evidence="5" type="ORF">MARGE09_P1172</name>
</gene>
<dbReference type="InterPro" id="IPR000160">
    <property type="entry name" value="GGDEF_dom"/>
</dbReference>
<dbReference type="InterPro" id="IPR043128">
    <property type="entry name" value="Rev_trsase/Diguanyl_cyclase"/>
</dbReference>
<dbReference type="CDD" id="cd01949">
    <property type="entry name" value="GGDEF"/>
    <property type="match status" value="1"/>
</dbReference>
<dbReference type="Gene3D" id="3.30.70.270">
    <property type="match status" value="1"/>
</dbReference>
<dbReference type="PANTHER" id="PTHR45138">
    <property type="entry name" value="REGULATORY COMPONENTS OF SENSORY TRANSDUCTION SYSTEM"/>
    <property type="match status" value="1"/>
</dbReference>
<evidence type="ECO:0000313" key="5">
    <source>
        <dbReference type="EMBL" id="BCD96972.1"/>
    </source>
</evidence>
<evidence type="ECO:0000256" key="3">
    <source>
        <dbReference type="SAM" id="Phobius"/>
    </source>
</evidence>
<protein>
    <recommendedName>
        <fullName evidence="1">diguanylate cyclase</fullName>
        <ecNumber evidence="1">2.7.7.65</ecNumber>
    </recommendedName>
</protein>
<feature type="transmembrane region" description="Helical" evidence="3">
    <location>
        <begin position="190"/>
        <end position="208"/>
    </location>
</feature>
<dbReference type="EMBL" id="AP023086">
    <property type="protein sequence ID" value="BCD96972.1"/>
    <property type="molecule type" value="Genomic_DNA"/>
</dbReference>
<organism evidence="5 6">
    <name type="scientific">Marinagarivorans cellulosilyticus</name>
    <dbReference type="NCBI Taxonomy" id="2721545"/>
    <lineage>
        <taxon>Bacteria</taxon>
        <taxon>Pseudomonadati</taxon>
        <taxon>Pseudomonadota</taxon>
        <taxon>Gammaproteobacteria</taxon>
        <taxon>Cellvibrionales</taxon>
        <taxon>Cellvibrionaceae</taxon>
        <taxon>Marinagarivorans</taxon>
    </lineage>
</organism>
<evidence type="ECO:0000313" key="6">
    <source>
        <dbReference type="Proteomes" id="UP001320119"/>
    </source>
</evidence>
<dbReference type="Proteomes" id="UP001320119">
    <property type="component" value="Chromosome"/>
</dbReference>
<dbReference type="PANTHER" id="PTHR45138:SF9">
    <property type="entry name" value="DIGUANYLATE CYCLASE DGCM-RELATED"/>
    <property type="match status" value="1"/>
</dbReference>
<keyword evidence="3" id="KW-1133">Transmembrane helix</keyword>
<name>A0AAN1WG49_9GAMM</name>
<dbReference type="InterPro" id="IPR029787">
    <property type="entry name" value="Nucleotide_cyclase"/>
</dbReference>
<keyword evidence="3" id="KW-0472">Membrane</keyword>
<keyword evidence="6" id="KW-1185">Reference proteome</keyword>
<evidence type="ECO:0000259" key="4">
    <source>
        <dbReference type="PROSITE" id="PS50887"/>
    </source>
</evidence>
<dbReference type="GO" id="GO:0052621">
    <property type="term" value="F:diguanylate cyclase activity"/>
    <property type="evidence" value="ECO:0007669"/>
    <property type="project" value="UniProtKB-EC"/>
</dbReference>
<dbReference type="SUPFAM" id="SSF55073">
    <property type="entry name" value="Nucleotide cyclase"/>
    <property type="match status" value="1"/>
</dbReference>
<dbReference type="Pfam" id="PF00990">
    <property type="entry name" value="GGDEF"/>
    <property type="match status" value="1"/>
</dbReference>